<evidence type="ECO:0000256" key="1">
    <source>
        <dbReference type="ARBA" id="ARBA00023015"/>
    </source>
</evidence>
<evidence type="ECO:0000256" key="5">
    <source>
        <dbReference type="SAM" id="MobiDB-lite"/>
    </source>
</evidence>
<dbReference type="SUPFAM" id="SSF46689">
    <property type="entry name" value="Homeodomain-like"/>
    <property type="match status" value="1"/>
</dbReference>
<keyword evidence="2 4" id="KW-0238">DNA-binding</keyword>
<evidence type="ECO:0000256" key="2">
    <source>
        <dbReference type="ARBA" id="ARBA00023125"/>
    </source>
</evidence>
<name>A0ABT5BED1_9BACT</name>
<proteinExistence type="predicted"/>
<sequence>MTRTRPTDTKARIQAVARELFMQQGVQQTSLRQIADRLGITKPALYYHYDSREALVASMFQPLIDDMERHLAALEARAPGDPRALLSDHFDLLSRHRDLITMLVRDLSILADLDLTARMFEWRHRLTTLLIGPNPPLAARVRAVVAIGGMSDTAVEFPEVPMETIKAAAVEAAAAALGLPPAKPAAPPPRAPTPARPRTRRAT</sequence>
<evidence type="ECO:0000256" key="3">
    <source>
        <dbReference type="ARBA" id="ARBA00023163"/>
    </source>
</evidence>
<keyword evidence="8" id="KW-1185">Reference proteome</keyword>
<dbReference type="EMBL" id="JAQNDN010000019">
    <property type="protein sequence ID" value="MDC0672063.1"/>
    <property type="molecule type" value="Genomic_DNA"/>
</dbReference>
<dbReference type="PANTHER" id="PTHR30055">
    <property type="entry name" value="HTH-TYPE TRANSCRIPTIONAL REGULATOR RUTR"/>
    <property type="match status" value="1"/>
</dbReference>
<feature type="region of interest" description="Disordered" evidence="5">
    <location>
        <begin position="179"/>
        <end position="203"/>
    </location>
</feature>
<feature type="compositionally biased region" description="Pro residues" evidence="5">
    <location>
        <begin position="181"/>
        <end position="195"/>
    </location>
</feature>
<keyword evidence="1" id="KW-0805">Transcription regulation</keyword>
<dbReference type="RefSeq" id="WP_272003208.1">
    <property type="nucleotide sequence ID" value="NZ_JAQNDN010000019.1"/>
</dbReference>
<dbReference type="Proteomes" id="UP001217838">
    <property type="component" value="Unassembled WGS sequence"/>
</dbReference>
<dbReference type="PRINTS" id="PR00455">
    <property type="entry name" value="HTHTETR"/>
</dbReference>
<evidence type="ECO:0000259" key="6">
    <source>
        <dbReference type="PROSITE" id="PS50977"/>
    </source>
</evidence>
<accession>A0ABT5BED1</accession>
<reference evidence="7 8" key="1">
    <citation type="submission" date="2022-11" db="EMBL/GenBank/DDBJ databases">
        <title>Minimal conservation of predation-associated metabolite biosynthetic gene clusters underscores biosynthetic potential of Myxococcota including descriptions for ten novel species: Archangium lansinium sp. nov., Myxococcus landrumus sp. nov., Nannocystis bai.</title>
        <authorList>
            <person name="Ahearne A."/>
            <person name="Stevens C."/>
            <person name="Dowd S."/>
        </authorList>
    </citation>
    <scope>NUCLEOTIDE SEQUENCE [LARGE SCALE GENOMIC DNA]</scope>
    <source>
        <strain evidence="7 8">NCELM</strain>
    </source>
</reference>
<protein>
    <submittedName>
        <fullName evidence="7">TetR/AcrR family transcriptional regulator</fullName>
    </submittedName>
</protein>
<keyword evidence="3" id="KW-0804">Transcription</keyword>
<feature type="DNA-binding region" description="H-T-H motif" evidence="4">
    <location>
        <begin position="30"/>
        <end position="49"/>
    </location>
</feature>
<evidence type="ECO:0000256" key="4">
    <source>
        <dbReference type="PROSITE-ProRule" id="PRU00335"/>
    </source>
</evidence>
<dbReference type="InterPro" id="IPR009057">
    <property type="entry name" value="Homeodomain-like_sf"/>
</dbReference>
<dbReference type="Pfam" id="PF00440">
    <property type="entry name" value="TetR_N"/>
    <property type="match status" value="1"/>
</dbReference>
<feature type="domain" description="HTH tetR-type" evidence="6">
    <location>
        <begin position="7"/>
        <end position="67"/>
    </location>
</feature>
<gene>
    <name evidence="7" type="ORF">POL58_30230</name>
</gene>
<dbReference type="PROSITE" id="PS50977">
    <property type="entry name" value="HTH_TETR_2"/>
    <property type="match status" value="1"/>
</dbReference>
<dbReference type="InterPro" id="IPR001647">
    <property type="entry name" value="HTH_TetR"/>
</dbReference>
<comment type="caution">
    <text evidence="7">The sequence shown here is derived from an EMBL/GenBank/DDBJ whole genome shotgun (WGS) entry which is preliminary data.</text>
</comment>
<evidence type="ECO:0000313" key="7">
    <source>
        <dbReference type="EMBL" id="MDC0672063.1"/>
    </source>
</evidence>
<dbReference type="InterPro" id="IPR050109">
    <property type="entry name" value="HTH-type_TetR-like_transc_reg"/>
</dbReference>
<dbReference type="Gene3D" id="1.10.357.10">
    <property type="entry name" value="Tetracycline Repressor, domain 2"/>
    <property type="match status" value="1"/>
</dbReference>
<evidence type="ECO:0000313" key="8">
    <source>
        <dbReference type="Proteomes" id="UP001217838"/>
    </source>
</evidence>
<organism evidence="7 8">
    <name type="scientific">Nannocystis radixulma</name>
    <dbReference type="NCBI Taxonomy" id="2995305"/>
    <lineage>
        <taxon>Bacteria</taxon>
        <taxon>Pseudomonadati</taxon>
        <taxon>Myxococcota</taxon>
        <taxon>Polyangia</taxon>
        <taxon>Nannocystales</taxon>
        <taxon>Nannocystaceae</taxon>
        <taxon>Nannocystis</taxon>
    </lineage>
</organism>
<dbReference type="PANTHER" id="PTHR30055:SF234">
    <property type="entry name" value="HTH-TYPE TRANSCRIPTIONAL REGULATOR BETI"/>
    <property type="match status" value="1"/>
</dbReference>